<dbReference type="AlphaFoldDB" id="A0A1V9Y0R7"/>
<evidence type="ECO:0000259" key="16">
    <source>
        <dbReference type="PROSITE" id="PS50011"/>
    </source>
</evidence>
<keyword evidence="5" id="KW-0217">Developmental protein</keyword>
<feature type="region of interest" description="Disordered" evidence="15">
    <location>
        <begin position="1"/>
        <end position="74"/>
    </location>
</feature>
<evidence type="ECO:0000256" key="3">
    <source>
        <dbReference type="ARBA" id="ARBA00012513"/>
    </source>
</evidence>
<dbReference type="PROSITE" id="PS50011">
    <property type="entry name" value="PROTEIN_KINASE_DOM"/>
    <property type="match status" value="1"/>
</dbReference>
<dbReference type="Pfam" id="PF14593">
    <property type="entry name" value="PH_3"/>
    <property type="match status" value="1"/>
</dbReference>
<dbReference type="OrthoDB" id="347657at2759"/>
<sequence>MPDRVVGTGGDGGPSGGSRSDSSGNTRRDSETSAPGAAAVTNLSSGRRSDQSHQNDKQSGSNRDTQATNLSEGHRPTVNDFYFGKMLGEGSFSVVYLAKEARTEKKFAIKVCDKAHIVKEKKQAAVHREKHILSELCRKPHPLVIGLHCTFHDETRLYFVISYAKNGDLLKYIHKVGNFNAECTRFYSGEIMAALRYLHRAGVVHRDVKPENVLITEKMHIMVADFGSAQILLETSTDNHSSAAGSSASNETTTLTAPTTGPSTTGTTTSRSDADTSFAFRVRPRPEGTISGDAAKTQDHQQGRAARKKRNSFVGTAQYVSPEVLTAGPVSPAMDMWALGCVIYQMVSGLPPFRGMADYHIFQSIIRHDYSYPEDFDEDARRVVESLLKLEPKKRATIEELERDLYYAGMDIDKLHLQTPPEIVPFLAGTSEEIDWGKVDAPGLDESQMSRLWGLHLGDETQGTESKEVSSTITNQPPKPLLNAIRPHRRNIMDMTEDEREQRLADQRCRSRWHKFVEGNLILKEGFVDKRKGLFPRRRMLLLTTGPHLYYVDPERMVLKGQIPWSAALTPEPKNFKTFFVHTPNRTYNLEDPEGYALRWCKAINEVYEATYGPRPGSETQQRNFTSSSNVGSGSNS</sequence>
<dbReference type="FunCoup" id="A0A1V9Y0R7">
    <property type="interactions" value="1330"/>
</dbReference>
<feature type="binding site" evidence="14">
    <location>
        <position position="110"/>
    </location>
    <ligand>
        <name>ATP</name>
        <dbReference type="ChEBI" id="CHEBI:30616"/>
    </ligand>
</feature>
<evidence type="ECO:0000256" key="12">
    <source>
        <dbReference type="ARBA" id="ARBA00047899"/>
    </source>
</evidence>
<dbReference type="GO" id="GO:0004674">
    <property type="term" value="F:protein serine/threonine kinase activity"/>
    <property type="evidence" value="ECO:0007669"/>
    <property type="project" value="UniProtKB-KW"/>
</dbReference>
<evidence type="ECO:0000256" key="5">
    <source>
        <dbReference type="ARBA" id="ARBA00022473"/>
    </source>
</evidence>
<evidence type="ECO:0000313" key="18">
    <source>
        <dbReference type="Proteomes" id="UP000192247"/>
    </source>
</evidence>
<dbReference type="Proteomes" id="UP000192247">
    <property type="component" value="Unassembled WGS sequence"/>
</dbReference>
<keyword evidence="9 14" id="KW-0547">Nucleotide-binding</keyword>
<dbReference type="Gene3D" id="2.30.29.30">
    <property type="entry name" value="Pleckstrin-homology domain (PH domain)/Phosphotyrosine-binding domain (PTB)"/>
    <property type="match status" value="1"/>
</dbReference>
<dbReference type="EMBL" id="MNPL01001279">
    <property type="protein sequence ID" value="OQR79292.1"/>
    <property type="molecule type" value="Genomic_DNA"/>
</dbReference>
<reference evidence="17 18" key="1">
    <citation type="journal article" date="2017" name="Gigascience">
        <title>Draft genome of the honey bee ectoparasitic mite, Tropilaelaps mercedesae, is shaped by the parasitic life history.</title>
        <authorList>
            <person name="Dong X."/>
            <person name="Armstrong S.D."/>
            <person name="Xia D."/>
            <person name="Makepeace B.L."/>
            <person name="Darby A.C."/>
            <person name="Kadowaki T."/>
        </authorList>
    </citation>
    <scope>NUCLEOTIDE SEQUENCE [LARGE SCALE GENOMIC DNA]</scope>
    <source>
        <strain evidence="17">Wuxi-XJTLU</strain>
    </source>
</reference>
<feature type="compositionally biased region" description="Basic and acidic residues" evidence="15">
    <location>
        <begin position="47"/>
        <end position="56"/>
    </location>
</feature>
<keyword evidence="8" id="KW-0808">Transferase</keyword>
<proteinExistence type="inferred from homology"/>
<feature type="compositionally biased region" description="Polar residues" evidence="15">
    <location>
        <begin position="57"/>
        <end position="71"/>
    </location>
</feature>
<evidence type="ECO:0000256" key="14">
    <source>
        <dbReference type="PROSITE-ProRule" id="PRU10141"/>
    </source>
</evidence>
<evidence type="ECO:0000256" key="7">
    <source>
        <dbReference type="ARBA" id="ARBA00022527"/>
    </source>
</evidence>
<evidence type="ECO:0000313" key="17">
    <source>
        <dbReference type="EMBL" id="OQR79292.1"/>
    </source>
</evidence>
<evidence type="ECO:0000256" key="1">
    <source>
        <dbReference type="ARBA" id="ARBA00004496"/>
    </source>
</evidence>
<feature type="compositionally biased region" description="Low complexity" evidence="15">
    <location>
        <begin position="627"/>
        <end position="637"/>
    </location>
</feature>
<accession>A0A1V9Y0R7</accession>
<keyword evidence="6" id="KW-0963">Cytoplasm</keyword>
<dbReference type="GO" id="GO:0005737">
    <property type="term" value="C:cytoplasm"/>
    <property type="evidence" value="ECO:0007669"/>
    <property type="project" value="UniProtKB-SubCell"/>
</dbReference>
<dbReference type="PROSITE" id="PS00107">
    <property type="entry name" value="PROTEIN_KINASE_ATP"/>
    <property type="match status" value="1"/>
</dbReference>
<dbReference type="InterPro" id="IPR008271">
    <property type="entry name" value="Ser/Thr_kinase_AS"/>
</dbReference>
<comment type="catalytic activity">
    <reaction evidence="13">
        <text>L-seryl-[protein] + ATP = O-phospho-L-seryl-[protein] + ADP + H(+)</text>
        <dbReference type="Rhea" id="RHEA:17989"/>
        <dbReference type="Rhea" id="RHEA-COMP:9863"/>
        <dbReference type="Rhea" id="RHEA-COMP:11604"/>
        <dbReference type="ChEBI" id="CHEBI:15378"/>
        <dbReference type="ChEBI" id="CHEBI:29999"/>
        <dbReference type="ChEBI" id="CHEBI:30616"/>
        <dbReference type="ChEBI" id="CHEBI:83421"/>
        <dbReference type="ChEBI" id="CHEBI:456216"/>
        <dbReference type="EC" id="2.7.11.1"/>
    </reaction>
</comment>
<comment type="catalytic activity">
    <reaction evidence="12">
        <text>L-threonyl-[protein] + ATP = O-phospho-L-threonyl-[protein] + ADP + H(+)</text>
        <dbReference type="Rhea" id="RHEA:46608"/>
        <dbReference type="Rhea" id="RHEA-COMP:11060"/>
        <dbReference type="Rhea" id="RHEA-COMP:11605"/>
        <dbReference type="ChEBI" id="CHEBI:15378"/>
        <dbReference type="ChEBI" id="CHEBI:30013"/>
        <dbReference type="ChEBI" id="CHEBI:30616"/>
        <dbReference type="ChEBI" id="CHEBI:61977"/>
        <dbReference type="ChEBI" id="CHEBI:456216"/>
        <dbReference type="EC" id="2.7.11.1"/>
    </reaction>
</comment>
<keyword evidence="18" id="KW-1185">Reference proteome</keyword>
<evidence type="ECO:0000256" key="10">
    <source>
        <dbReference type="ARBA" id="ARBA00022777"/>
    </source>
</evidence>
<dbReference type="CDD" id="cd05581">
    <property type="entry name" value="STKc_PDK1"/>
    <property type="match status" value="1"/>
</dbReference>
<dbReference type="FunFam" id="1.10.510.10:FF:000405">
    <property type="entry name" value="Mitogen-activated protein kinase"/>
    <property type="match status" value="1"/>
</dbReference>
<dbReference type="GO" id="GO:0048638">
    <property type="term" value="P:regulation of developmental growth"/>
    <property type="evidence" value="ECO:0007669"/>
    <property type="project" value="UniProtKB-ARBA"/>
</dbReference>
<dbReference type="InterPro" id="IPR017441">
    <property type="entry name" value="Protein_kinase_ATP_BS"/>
</dbReference>
<dbReference type="GO" id="GO:0035556">
    <property type="term" value="P:intracellular signal transduction"/>
    <property type="evidence" value="ECO:0007669"/>
    <property type="project" value="TreeGrafter"/>
</dbReference>
<feature type="domain" description="Protein kinase" evidence="16">
    <location>
        <begin position="81"/>
        <end position="407"/>
    </location>
</feature>
<dbReference type="Gene3D" id="3.30.200.20">
    <property type="entry name" value="Phosphorylase Kinase, domain 1"/>
    <property type="match status" value="1"/>
</dbReference>
<feature type="compositionally biased region" description="Gly residues" evidence="15">
    <location>
        <begin position="7"/>
        <end position="16"/>
    </location>
</feature>
<evidence type="ECO:0000256" key="2">
    <source>
        <dbReference type="ARBA" id="ARBA00010006"/>
    </source>
</evidence>
<protein>
    <recommendedName>
        <fullName evidence="4">3-phosphoinositide-dependent protein kinase 1</fullName>
        <ecNumber evidence="3">2.7.11.1</ecNumber>
    </recommendedName>
</protein>
<feature type="compositionally biased region" description="Low complexity" evidence="15">
    <location>
        <begin position="241"/>
        <end position="277"/>
    </location>
</feature>
<keyword evidence="10 17" id="KW-0418">Kinase</keyword>
<dbReference type="FunFam" id="3.30.200.20:FF:000191">
    <property type="entry name" value="3-phosphoinositide-dependent protein kinase 2-like"/>
    <property type="match status" value="1"/>
</dbReference>
<dbReference type="SMART" id="SM00220">
    <property type="entry name" value="S_TKc"/>
    <property type="match status" value="1"/>
</dbReference>
<dbReference type="CDD" id="cd01262">
    <property type="entry name" value="PH_PDK1"/>
    <property type="match status" value="1"/>
</dbReference>
<dbReference type="Pfam" id="PF00069">
    <property type="entry name" value="Pkinase"/>
    <property type="match status" value="2"/>
</dbReference>
<dbReference type="FunFam" id="2.30.29.30:FF:000324">
    <property type="entry name" value="Phosphoinositide-dependent kinase 1, isoform F"/>
    <property type="match status" value="1"/>
</dbReference>
<comment type="caution">
    <text evidence="17">The sequence shown here is derived from an EMBL/GenBank/DDBJ whole genome shotgun (WGS) entry which is preliminary data.</text>
</comment>
<gene>
    <name evidence="17" type="ORF">BIW11_05841</name>
</gene>
<dbReference type="GO" id="GO:0005524">
    <property type="term" value="F:ATP binding"/>
    <property type="evidence" value="ECO:0007669"/>
    <property type="project" value="UniProtKB-UniRule"/>
</dbReference>
<dbReference type="STRING" id="418985.A0A1V9Y0R7"/>
<dbReference type="InterPro" id="IPR050236">
    <property type="entry name" value="Ser_Thr_kinase_AGC"/>
</dbReference>
<evidence type="ECO:0000256" key="15">
    <source>
        <dbReference type="SAM" id="MobiDB-lite"/>
    </source>
</evidence>
<dbReference type="InterPro" id="IPR039046">
    <property type="entry name" value="PDPK1"/>
</dbReference>
<dbReference type="InterPro" id="IPR011009">
    <property type="entry name" value="Kinase-like_dom_sf"/>
</dbReference>
<dbReference type="SUPFAM" id="SSF56112">
    <property type="entry name" value="Protein kinase-like (PK-like)"/>
    <property type="match status" value="1"/>
</dbReference>
<dbReference type="InterPro" id="IPR011993">
    <property type="entry name" value="PH-like_dom_sf"/>
</dbReference>
<dbReference type="Gene3D" id="1.10.510.10">
    <property type="entry name" value="Transferase(Phosphotransferase) domain 1"/>
    <property type="match status" value="1"/>
</dbReference>
<evidence type="ECO:0000256" key="13">
    <source>
        <dbReference type="ARBA" id="ARBA00048679"/>
    </source>
</evidence>
<comment type="subcellular location">
    <subcellularLocation>
        <location evidence="1">Cytoplasm</location>
    </subcellularLocation>
</comment>
<dbReference type="InterPro" id="IPR000719">
    <property type="entry name" value="Prot_kinase_dom"/>
</dbReference>
<comment type="similarity">
    <text evidence="2">Belongs to the protein kinase superfamily. AGC Ser/Thr protein kinase family. PDPK1 subfamily.</text>
</comment>
<keyword evidence="11 14" id="KW-0067">ATP-binding</keyword>
<evidence type="ECO:0000256" key="11">
    <source>
        <dbReference type="ARBA" id="ARBA00022840"/>
    </source>
</evidence>
<evidence type="ECO:0000256" key="6">
    <source>
        <dbReference type="ARBA" id="ARBA00022490"/>
    </source>
</evidence>
<dbReference type="PROSITE" id="PS00108">
    <property type="entry name" value="PROTEIN_KINASE_ST"/>
    <property type="match status" value="1"/>
</dbReference>
<feature type="region of interest" description="Disordered" evidence="15">
    <location>
        <begin position="613"/>
        <end position="637"/>
    </location>
</feature>
<feature type="region of interest" description="Disordered" evidence="15">
    <location>
        <begin position="237"/>
        <end position="310"/>
    </location>
</feature>
<organism evidence="17 18">
    <name type="scientific">Tropilaelaps mercedesae</name>
    <dbReference type="NCBI Taxonomy" id="418985"/>
    <lineage>
        <taxon>Eukaryota</taxon>
        <taxon>Metazoa</taxon>
        <taxon>Ecdysozoa</taxon>
        <taxon>Arthropoda</taxon>
        <taxon>Chelicerata</taxon>
        <taxon>Arachnida</taxon>
        <taxon>Acari</taxon>
        <taxon>Parasitiformes</taxon>
        <taxon>Mesostigmata</taxon>
        <taxon>Gamasina</taxon>
        <taxon>Dermanyssoidea</taxon>
        <taxon>Laelapidae</taxon>
        <taxon>Tropilaelaps</taxon>
    </lineage>
</organism>
<evidence type="ECO:0000256" key="8">
    <source>
        <dbReference type="ARBA" id="ARBA00022679"/>
    </source>
</evidence>
<dbReference type="PANTHER" id="PTHR24356">
    <property type="entry name" value="SERINE/THREONINE-PROTEIN KINASE"/>
    <property type="match status" value="1"/>
</dbReference>
<evidence type="ECO:0000256" key="4">
    <source>
        <dbReference type="ARBA" id="ARBA00018538"/>
    </source>
</evidence>
<dbReference type="GO" id="GO:1901701">
    <property type="term" value="P:cellular response to oxygen-containing compound"/>
    <property type="evidence" value="ECO:0007669"/>
    <property type="project" value="UniProtKB-ARBA"/>
</dbReference>
<dbReference type="EC" id="2.7.11.1" evidence="3"/>
<dbReference type="PANTHER" id="PTHR24356:SF163">
    <property type="entry name" value="3-PHOSPHOINOSITIDE-DEPENDENT PROTEIN KINASE 1-RELATED"/>
    <property type="match status" value="1"/>
</dbReference>
<dbReference type="SUPFAM" id="SSF50729">
    <property type="entry name" value="PH domain-like"/>
    <property type="match status" value="1"/>
</dbReference>
<name>A0A1V9Y0R7_9ACAR</name>
<dbReference type="InParanoid" id="A0A1V9Y0R7"/>
<dbReference type="InterPro" id="IPR033931">
    <property type="entry name" value="PDK1-typ_PH"/>
</dbReference>
<keyword evidence="7" id="KW-0723">Serine/threonine-protein kinase</keyword>
<evidence type="ECO:0000256" key="9">
    <source>
        <dbReference type="ARBA" id="ARBA00022741"/>
    </source>
</evidence>